<organism evidence="1 2">
    <name type="scientific">Anoxybacterium hadale</name>
    <dbReference type="NCBI Taxonomy" id="3408580"/>
    <lineage>
        <taxon>Bacteria</taxon>
        <taxon>Bacillati</taxon>
        <taxon>Bacillota</taxon>
        <taxon>Clostridia</taxon>
        <taxon>Peptostreptococcales</taxon>
        <taxon>Anaerovoracaceae</taxon>
        <taxon>Anoxybacterium</taxon>
    </lineage>
</organism>
<reference evidence="1" key="1">
    <citation type="submission" date="2019-08" db="EMBL/GenBank/DDBJ databases">
        <title>Genome sequence of Clostridiales bacterium MT110.</title>
        <authorList>
            <person name="Cao J."/>
        </authorList>
    </citation>
    <scope>NUCLEOTIDE SEQUENCE</scope>
    <source>
        <strain evidence="1">MT110</strain>
    </source>
</reference>
<evidence type="ECO:0000313" key="1">
    <source>
        <dbReference type="EMBL" id="QOX62743.1"/>
    </source>
</evidence>
<accession>A0ACD1A8R3</accession>
<evidence type="ECO:0000313" key="2">
    <source>
        <dbReference type="Proteomes" id="UP000594014"/>
    </source>
</evidence>
<dbReference type="EMBL" id="CP042469">
    <property type="protein sequence ID" value="QOX62743.1"/>
    <property type="molecule type" value="Genomic_DNA"/>
</dbReference>
<protein>
    <submittedName>
        <fullName evidence="1">Transcription antitermination factor NusB</fullName>
    </submittedName>
</protein>
<proteinExistence type="predicted"/>
<name>A0ACD1A8R3_9FIRM</name>
<dbReference type="Proteomes" id="UP000594014">
    <property type="component" value="Chromosome"/>
</dbReference>
<gene>
    <name evidence="1" type="primary">nusB</name>
    <name evidence="1" type="ORF">FRZ06_04970</name>
</gene>
<keyword evidence="2" id="KW-1185">Reference proteome</keyword>
<sequence>MRRTEARELFMQLLFQMEVQNDYGKEIKERFVQEHLRESNQLDYFNNLYEATANNLDQIDVKLEACSSNWKINRMAKVDLAILRLSAAEILYLDEVPDSASINEAVDMAKKFGGDDSGKFINGILGKVVRTKDAE</sequence>